<name>A0A8S5QVB3_9CAUD</name>
<evidence type="ECO:0000313" key="1">
    <source>
        <dbReference type="EMBL" id="DAE23223.1"/>
    </source>
</evidence>
<protein>
    <submittedName>
        <fullName evidence="1">Uncharacterized protein</fullName>
    </submittedName>
</protein>
<dbReference type="EMBL" id="BK015749">
    <property type="protein sequence ID" value="DAE23223.1"/>
    <property type="molecule type" value="Genomic_DNA"/>
</dbReference>
<proteinExistence type="predicted"/>
<sequence>MRVSFMDENSLFEKLENLIDPTFLDRALAGEA</sequence>
<reference evidence="1" key="1">
    <citation type="journal article" date="2021" name="Proc. Natl. Acad. Sci. U.S.A.">
        <title>A Catalog of Tens of Thousands of Viruses from Human Metagenomes Reveals Hidden Associations with Chronic Diseases.</title>
        <authorList>
            <person name="Tisza M.J."/>
            <person name="Buck C.B."/>
        </authorList>
    </citation>
    <scope>NUCLEOTIDE SEQUENCE</scope>
    <source>
        <strain evidence="1">CtQNW6</strain>
    </source>
</reference>
<accession>A0A8S5QVB3</accession>
<organism evidence="1">
    <name type="scientific">Siphoviridae sp. ctQNW6</name>
    <dbReference type="NCBI Taxonomy" id="2826328"/>
    <lineage>
        <taxon>Viruses</taxon>
        <taxon>Duplodnaviria</taxon>
        <taxon>Heunggongvirae</taxon>
        <taxon>Uroviricota</taxon>
        <taxon>Caudoviricetes</taxon>
    </lineage>
</organism>